<keyword evidence="1" id="KW-1133">Transmembrane helix</keyword>
<dbReference type="InterPro" id="IPR012902">
    <property type="entry name" value="N_methyl_site"/>
</dbReference>
<evidence type="ECO:0000313" key="2">
    <source>
        <dbReference type="EMBL" id="SLM28661.1"/>
    </source>
</evidence>
<evidence type="ECO:0000313" key="3">
    <source>
        <dbReference type="Proteomes" id="UP000191931"/>
    </source>
</evidence>
<dbReference type="NCBIfam" id="TIGR02532">
    <property type="entry name" value="IV_pilin_GFxxxE"/>
    <property type="match status" value="1"/>
</dbReference>
<dbReference type="PROSITE" id="PS00409">
    <property type="entry name" value="PROKAR_NTER_METHYL"/>
    <property type="match status" value="1"/>
</dbReference>
<dbReference type="SUPFAM" id="SSF54523">
    <property type="entry name" value="Pili subunits"/>
    <property type="match status" value="1"/>
</dbReference>
<dbReference type="OrthoDB" id="9790526at2"/>
<gene>
    <name evidence="2" type="ORF">MTBBW1_1430033</name>
</gene>
<keyword evidence="1" id="KW-0472">Membrane</keyword>
<evidence type="ECO:0000256" key="1">
    <source>
        <dbReference type="SAM" id="Phobius"/>
    </source>
</evidence>
<proteinExistence type="predicted"/>
<name>A0A1W1H864_9BACT</name>
<feature type="transmembrane region" description="Helical" evidence="1">
    <location>
        <begin position="74"/>
        <end position="94"/>
    </location>
</feature>
<keyword evidence="3" id="KW-1185">Reference proteome</keyword>
<reference evidence="2 3" key="1">
    <citation type="submission" date="2017-03" db="EMBL/GenBank/DDBJ databases">
        <authorList>
            <person name="Afonso C.L."/>
            <person name="Miller P.J."/>
            <person name="Scott M.A."/>
            <person name="Spackman E."/>
            <person name="Goraichik I."/>
            <person name="Dimitrov K.M."/>
            <person name="Suarez D.L."/>
            <person name="Swayne D.E."/>
        </authorList>
    </citation>
    <scope>NUCLEOTIDE SEQUENCE [LARGE SCALE GENOMIC DNA]</scope>
    <source>
        <strain evidence="2">PRJEB14757</strain>
    </source>
</reference>
<dbReference type="Proteomes" id="UP000191931">
    <property type="component" value="Unassembled WGS sequence"/>
</dbReference>
<dbReference type="InterPro" id="IPR045584">
    <property type="entry name" value="Pilin-like"/>
</dbReference>
<keyword evidence="1" id="KW-0812">Transmembrane</keyword>
<protein>
    <submittedName>
        <fullName evidence="2">Type II secretion system pseudopilin PulG (Modular protein)</fullName>
    </submittedName>
</protein>
<dbReference type="STRING" id="1246637.MTBBW1_1430033"/>
<dbReference type="EMBL" id="FWEV01000050">
    <property type="protein sequence ID" value="SLM28661.1"/>
    <property type="molecule type" value="Genomic_DNA"/>
</dbReference>
<dbReference type="Gene3D" id="3.30.700.10">
    <property type="entry name" value="Glycoprotein, Type 4 Pilin"/>
    <property type="match status" value="1"/>
</dbReference>
<accession>A0A1W1H864</accession>
<organism evidence="2 3">
    <name type="scientific">Desulfamplus magnetovallimortis</name>
    <dbReference type="NCBI Taxonomy" id="1246637"/>
    <lineage>
        <taxon>Bacteria</taxon>
        <taxon>Pseudomonadati</taxon>
        <taxon>Thermodesulfobacteriota</taxon>
        <taxon>Desulfobacteria</taxon>
        <taxon>Desulfobacterales</taxon>
        <taxon>Desulfobacteraceae</taxon>
        <taxon>Desulfamplus</taxon>
    </lineage>
</organism>
<dbReference type="AlphaFoldDB" id="A0A1W1H864"/>
<sequence>MIPLSLKCRKLNSIRGCVAAFFPSLGRWQQSFAGKCGRDGAEYCKSSHNGVVPEPPVHVAAISSSGASFKGVTLIELVVTMAIISILASGILPLSQMAHKRSREIELRHALRTIRTALDEYKSLADEKKISVSADSSGYPETLEILVEGVPIAGSTYKKKFLRRIPGDPMTKDGTWGLRSYADEQDSSTWGGQDVYDVYSKSDKTALDGTLYREW</sequence>
<dbReference type="Pfam" id="PF07963">
    <property type="entry name" value="N_methyl"/>
    <property type="match status" value="1"/>
</dbReference>